<proteinExistence type="predicted"/>
<dbReference type="PATRIC" id="fig|1255043.3.peg.899"/>
<accession>L0DU78</accession>
<dbReference type="RefSeq" id="WP_015257726.1">
    <property type="nucleotide sequence ID" value="NC_019902.2"/>
</dbReference>
<dbReference type="eggNOG" id="COG0790">
    <property type="taxonomic scope" value="Bacteria"/>
</dbReference>
<dbReference type="STRING" id="1255043.TVNIR_0893"/>
<sequence>MCRNLIDWTRRSIRRLFLPGLIAALGVGALHSAASAAEPDAAETRAHAYLALDPPDWDAAREALTEAAEAGSPTAMSTLGWMHEEGKGVPQDGERAAEWYARAAKAGALEFAVKLGWMYLGGQGVDRDRVQAERWFRSAIDAGYAPAQIAWASVLIADAQGGRAPERVFEARELLEDALRQGQVLAAYFLARLYIEGIGDHPVEDEAAARYTRIGAEQGHPRMQAWLALMYTEGRGVEADPVSATKWASLSAADGDDLGNRIRLVLEEQLTPEALREARQRAVDWAVARR</sequence>
<evidence type="ECO:0000313" key="3">
    <source>
        <dbReference type="Proteomes" id="UP000010809"/>
    </source>
</evidence>
<dbReference type="InterPro" id="IPR011990">
    <property type="entry name" value="TPR-like_helical_dom_sf"/>
</dbReference>
<keyword evidence="3" id="KW-1185">Reference proteome</keyword>
<organism evidence="2 3">
    <name type="scientific">Thioalkalivibrio nitratireducens (strain DSM 14787 / UNIQEM 213 / ALEN2)</name>
    <dbReference type="NCBI Taxonomy" id="1255043"/>
    <lineage>
        <taxon>Bacteria</taxon>
        <taxon>Pseudomonadati</taxon>
        <taxon>Pseudomonadota</taxon>
        <taxon>Gammaproteobacteria</taxon>
        <taxon>Chromatiales</taxon>
        <taxon>Ectothiorhodospiraceae</taxon>
        <taxon>Thioalkalivibrio</taxon>
    </lineage>
</organism>
<dbReference type="KEGG" id="tni:TVNIR_0893"/>
<feature type="signal peptide" evidence="1">
    <location>
        <begin position="1"/>
        <end position="36"/>
    </location>
</feature>
<dbReference type="InterPro" id="IPR050767">
    <property type="entry name" value="Sel1_AlgK"/>
</dbReference>
<keyword evidence="1" id="KW-0732">Signal</keyword>
<dbReference type="InterPro" id="IPR006597">
    <property type="entry name" value="Sel1-like"/>
</dbReference>
<evidence type="ECO:0000313" key="2">
    <source>
        <dbReference type="EMBL" id="AGA32583.1"/>
    </source>
</evidence>
<evidence type="ECO:0000256" key="1">
    <source>
        <dbReference type="SAM" id="SignalP"/>
    </source>
</evidence>
<dbReference type="Proteomes" id="UP000010809">
    <property type="component" value="Chromosome"/>
</dbReference>
<gene>
    <name evidence="2" type="primary">ybeQ [C]</name>
    <name evidence="2" type="ordered locus">TVNIR_0893</name>
</gene>
<dbReference type="EMBL" id="CP003989">
    <property type="protein sequence ID" value="AGA32583.1"/>
    <property type="molecule type" value="Genomic_DNA"/>
</dbReference>
<feature type="chain" id="PRO_5003940448" evidence="1">
    <location>
        <begin position="37"/>
        <end position="290"/>
    </location>
</feature>
<dbReference type="OrthoDB" id="5365194at2"/>
<dbReference type="SMART" id="SM00671">
    <property type="entry name" value="SEL1"/>
    <property type="match status" value="4"/>
</dbReference>
<dbReference type="AlphaFoldDB" id="L0DU78"/>
<dbReference type="SUPFAM" id="SSF81901">
    <property type="entry name" value="HCP-like"/>
    <property type="match status" value="2"/>
</dbReference>
<dbReference type="PANTHER" id="PTHR11102">
    <property type="entry name" value="SEL-1-LIKE PROTEIN"/>
    <property type="match status" value="1"/>
</dbReference>
<dbReference type="PANTHER" id="PTHR11102:SF160">
    <property type="entry name" value="ERAD-ASSOCIATED E3 UBIQUITIN-PROTEIN LIGASE COMPONENT HRD3"/>
    <property type="match status" value="1"/>
</dbReference>
<reference evidence="2" key="1">
    <citation type="submission" date="2015-12" db="EMBL/GenBank/DDBJ databases">
        <authorList>
            <person name="Tikhonova T.V."/>
            <person name="Pavlov A.R."/>
            <person name="Beletsky A.V."/>
            <person name="Mardanov A.V."/>
            <person name="Sorokin D.Y."/>
            <person name="Ravin N.V."/>
            <person name="Popov V.O."/>
        </authorList>
    </citation>
    <scope>NUCLEOTIDE SEQUENCE</scope>
    <source>
        <strain evidence="2">DSM 14787</strain>
    </source>
</reference>
<dbReference type="HOGENOM" id="CLU_000288_36_7_6"/>
<name>L0DU78_THIND</name>
<protein>
    <submittedName>
        <fullName evidence="2">Sel1 domain protein repeat-containing protein</fullName>
    </submittedName>
</protein>
<dbReference type="Gene3D" id="1.25.40.10">
    <property type="entry name" value="Tetratricopeptide repeat domain"/>
    <property type="match status" value="2"/>
</dbReference>
<dbReference type="Pfam" id="PF08238">
    <property type="entry name" value="Sel1"/>
    <property type="match status" value="4"/>
</dbReference>